<organism evidence="1 2">
    <name type="scientific">Caballeronia sordidicola</name>
    <name type="common">Burkholderia sordidicola</name>
    <dbReference type="NCBI Taxonomy" id="196367"/>
    <lineage>
        <taxon>Bacteria</taxon>
        <taxon>Pseudomonadati</taxon>
        <taxon>Pseudomonadota</taxon>
        <taxon>Betaproteobacteria</taxon>
        <taxon>Burkholderiales</taxon>
        <taxon>Burkholderiaceae</taxon>
        <taxon>Caballeronia</taxon>
    </lineage>
</organism>
<dbReference type="AntiFam" id="ANF00227">
    <property type="entry name" value="Shadow ORF (opposite hmrR)"/>
</dbReference>
<gene>
    <name evidence="1" type="ORF">AWB64_04813</name>
</gene>
<accession>A0A158HM14</accession>
<name>A0A158HM14_CABSO</name>
<evidence type="ECO:0000313" key="2">
    <source>
        <dbReference type="Proteomes" id="UP000054893"/>
    </source>
</evidence>
<proteinExistence type="predicted"/>
<sequence length="108" mass="12099">MLRRLSAAIYHLLKHAPHTVKVTNLALYIIQVGTRHTVGIRARLLRVMREREQFANLIYGKAKFPASPDEGKAFKGSVVVLSIAVACPTGSRQKVDLFVVADRFDIDR</sequence>
<reference evidence="1 2" key="1">
    <citation type="submission" date="2016-01" db="EMBL/GenBank/DDBJ databases">
        <authorList>
            <person name="Oliw E.H."/>
        </authorList>
    </citation>
    <scope>NUCLEOTIDE SEQUENCE [LARGE SCALE GENOMIC DNA]</scope>
    <source>
        <strain evidence="1">LMG 22029</strain>
    </source>
</reference>
<dbReference type="AlphaFoldDB" id="A0A158HM14"/>
<protein>
    <submittedName>
        <fullName evidence="1">Uncharacterized protein</fullName>
    </submittedName>
</protein>
<dbReference type="EMBL" id="FCOC02000018">
    <property type="protein sequence ID" value="SAL45434.1"/>
    <property type="molecule type" value="Genomic_DNA"/>
</dbReference>
<dbReference type="Proteomes" id="UP000054893">
    <property type="component" value="Unassembled WGS sequence"/>
</dbReference>
<evidence type="ECO:0000313" key="1">
    <source>
        <dbReference type="EMBL" id="SAL45434.1"/>
    </source>
</evidence>